<name>A0A517VWP9_9PLAN</name>
<keyword evidence="3" id="KW-1133">Transmembrane helix</keyword>
<accession>A0A517VWP9</accession>
<reference evidence="4 5" key="1">
    <citation type="submission" date="2019-03" db="EMBL/GenBank/DDBJ databases">
        <title>Deep-cultivation of Planctomycetes and their phenomic and genomic characterization uncovers novel biology.</title>
        <authorList>
            <person name="Wiegand S."/>
            <person name="Jogler M."/>
            <person name="Boedeker C."/>
            <person name="Pinto D."/>
            <person name="Vollmers J."/>
            <person name="Rivas-Marin E."/>
            <person name="Kohn T."/>
            <person name="Peeters S.H."/>
            <person name="Heuer A."/>
            <person name="Rast P."/>
            <person name="Oberbeckmann S."/>
            <person name="Bunk B."/>
            <person name="Jeske O."/>
            <person name="Meyerdierks A."/>
            <person name="Storesund J.E."/>
            <person name="Kallscheuer N."/>
            <person name="Luecker S."/>
            <person name="Lage O.M."/>
            <person name="Pohl T."/>
            <person name="Merkel B.J."/>
            <person name="Hornburger P."/>
            <person name="Mueller R.-W."/>
            <person name="Bruemmer F."/>
            <person name="Labrenz M."/>
            <person name="Spormann A.M."/>
            <person name="Op den Camp H."/>
            <person name="Overmann J."/>
            <person name="Amann R."/>
            <person name="Jetten M.S.M."/>
            <person name="Mascher T."/>
            <person name="Medema M.H."/>
            <person name="Devos D.P."/>
            <person name="Kaster A.-K."/>
            <person name="Ovreas L."/>
            <person name="Rohde M."/>
            <person name="Galperin M.Y."/>
            <person name="Jogler C."/>
        </authorList>
    </citation>
    <scope>NUCLEOTIDE SEQUENCE [LARGE SCALE GENOMIC DNA]</scope>
    <source>
        <strain evidence="4 5">V144</strain>
    </source>
</reference>
<evidence type="ECO:0000313" key="4">
    <source>
        <dbReference type="EMBL" id="QDT97429.1"/>
    </source>
</evidence>
<feature type="compositionally biased region" description="Gly residues" evidence="2">
    <location>
        <begin position="436"/>
        <end position="451"/>
    </location>
</feature>
<feature type="compositionally biased region" description="Basic and acidic residues" evidence="2">
    <location>
        <begin position="179"/>
        <end position="198"/>
    </location>
</feature>
<feature type="coiled-coil region" evidence="1">
    <location>
        <begin position="279"/>
        <end position="332"/>
    </location>
</feature>
<feature type="region of interest" description="Disordered" evidence="2">
    <location>
        <begin position="179"/>
        <end position="207"/>
    </location>
</feature>
<evidence type="ECO:0008006" key="6">
    <source>
        <dbReference type="Google" id="ProtNLM"/>
    </source>
</evidence>
<dbReference type="RefSeq" id="WP_144985779.1">
    <property type="nucleotide sequence ID" value="NZ_CP037920.1"/>
</dbReference>
<keyword evidence="1" id="KW-0175">Coiled coil</keyword>
<sequence>MKSMDKSNHLIQQVQRRLAIASWGRSLFIAFVCSLAAYLAVLLYSRFSGYLRDWFTLESAGVVLIATFLLACLIYRKPGKEQAARLIDQSQGTKDLFLTMTMLESAVGNYKPLVVKDAEQKAGKIRPAQIVSFEWGKRLAVSCAGAVCLFLVLQYAPQFDPFGKVEAAEVEKEKVKEFESSKKATKARMADLKNKDNGEGDEESKDVKMAVENLKSDFRKMKPGKKQQNSKTLAGHQKSLGGKWRKIAEEKMKGLMMKSDQAQKFGGMSKNEGMKKWNKELQEGSTQSLTKEMDELKEQLKRLMKETDPVKREQLKNEIQKKLKEMESFAREQTNSKAMAAALKRAMKQMQMAQSKGMNPDEAFKEAMQSMDLAKMELKEIAQSAKDMKKLEEALKVLQMAKKANDKSGLDGEACENCMSLEDYEELYAEMMGEMAGEGEGTGGEGQGGGAKVDEDDTGDKGFKTEKSKSAITAGKVLLSFKTKGLSDRGEAKKSYNKLMTDLKQGMSEAIIQEQIPPGYHEGIKKYFNSLEKQPKETTSKK</sequence>
<proteinExistence type="predicted"/>
<dbReference type="Proteomes" id="UP000318704">
    <property type="component" value="Chromosome"/>
</dbReference>
<keyword evidence="3" id="KW-0812">Transmembrane</keyword>
<feature type="compositionally biased region" description="Basic and acidic residues" evidence="2">
    <location>
        <begin position="459"/>
        <end position="469"/>
    </location>
</feature>
<dbReference type="AlphaFoldDB" id="A0A517VWP9"/>
<evidence type="ECO:0000256" key="1">
    <source>
        <dbReference type="SAM" id="Coils"/>
    </source>
</evidence>
<evidence type="ECO:0000256" key="2">
    <source>
        <dbReference type="SAM" id="MobiDB-lite"/>
    </source>
</evidence>
<gene>
    <name evidence="4" type="ORF">V144x_29040</name>
</gene>
<evidence type="ECO:0000256" key="3">
    <source>
        <dbReference type="SAM" id="Phobius"/>
    </source>
</evidence>
<organism evidence="4 5">
    <name type="scientific">Gimesia aquarii</name>
    <dbReference type="NCBI Taxonomy" id="2527964"/>
    <lineage>
        <taxon>Bacteria</taxon>
        <taxon>Pseudomonadati</taxon>
        <taxon>Planctomycetota</taxon>
        <taxon>Planctomycetia</taxon>
        <taxon>Planctomycetales</taxon>
        <taxon>Planctomycetaceae</taxon>
        <taxon>Gimesia</taxon>
    </lineage>
</organism>
<feature type="region of interest" description="Disordered" evidence="2">
    <location>
        <begin position="221"/>
        <end position="240"/>
    </location>
</feature>
<feature type="transmembrane region" description="Helical" evidence="3">
    <location>
        <begin position="139"/>
        <end position="156"/>
    </location>
</feature>
<feature type="transmembrane region" description="Helical" evidence="3">
    <location>
        <begin position="54"/>
        <end position="75"/>
    </location>
</feature>
<dbReference type="EMBL" id="CP037920">
    <property type="protein sequence ID" value="QDT97429.1"/>
    <property type="molecule type" value="Genomic_DNA"/>
</dbReference>
<dbReference type="KEGG" id="gaw:V144x_29040"/>
<feature type="coiled-coil region" evidence="1">
    <location>
        <begin position="374"/>
        <end position="401"/>
    </location>
</feature>
<protein>
    <recommendedName>
        <fullName evidence="6">Chromosome partition protein Smc</fullName>
    </recommendedName>
</protein>
<feature type="region of interest" description="Disordered" evidence="2">
    <location>
        <begin position="436"/>
        <end position="469"/>
    </location>
</feature>
<feature type="transmembrane region" description="Helical" evidence="3">
    <location>
        <begin position="20"/>
        <end position="42"/>
    </location>
</feature>
<keyword evidence="3" id="KW-0472">Membrane</keyword>
<evidence type="ECO:0000313" key="5">
    <source>
        <dbReference type="Proteomes" id="UP000318704"/>
    </source>
</evidence>